<sequence>MKRPSHILDDVLVQVGKFVFPADFVILDCQVDEEIPIILGRPLFATGRALIDCETGELKMRLNNKEITFNVQKSMRRPSEFANCSLIDAVDVIMEEYNEALNAIDPLTACHMNLEEVEQLLQVLKECKTAIGWTIVDVKGINPAFCMQKILLKDGHKPSREHQRRLNPNMKEVVKKEVIKWIDAGIIFPISDSNWVSPVQCVPKKSGMNVVQNENNELISMRIVTGWRICMDYRRLNKGTRKNHFPLPFIDEMLDRLTERYLIHKKEVKSRLIRWVLLLQEFDFEIRDRKGTKNQVADHLSRIKRTETKVEVEEIMETFPNEQLLATSLEVAPWYAYIVNYLASGIVPHDLSSLQKKKFFRDCHMYFWDKPYLFRIFIDNMIRRCILEIDQASVLQECHALPYGGHFGGVRTAAKVLESGFYWPALFKDAHCWVKSCDECQRTGNISHQYEMPMNPIQEVEVFDVWEIVFMGPFVSSYNKYILVAVDYVSKWVEVVALPTNDAKGVIGFLKKNIFTRFGTPRAIISNGGTHFCNRAFAKLLEKYGVCHKVATPYHPQTSGQVEVSKREIKSVLTKTVNATRTDWARKLDDALWAYRTVFKTLIGPNMPPRKDIGIGKGKATAPTKAKVSFGPPPKKRKGGEATSSQVEGLQAVAAIAATHPQPEGQREFGLKSIPHSAKNWYKLCRPRHIYSESTVHERRLQ</sequence>
<keyword evidence="1" id="KW-1185">Reference proteome</keyword>
<dbReference type="Proteomes" id="UP000790787">
    <property type="component" value="Chromosome 22"/>
</dbReference>
<accession>A0AC58TP73</accession>
<evidence type="ECO:0000313" key="2">
    <source>
        <dbReference type="RefSeq" id="XP_075099026.1"/>
    </source>
</evidence>
<proteinExistence type="predicted"/>
<evidence type="ECO:0000313" key="1">
    <source>
        <dbReference type="Proteomes" id="UP000790787"/>
    </source>
</evidence>
<dbReference type="RefSeq" id="XP_075099026.1">
    <property type="nucleotide sequence ID" value="XM_075242925.1"/>
</dbReference>
<gene>
    <name evidence="2" type="primary">LOC142175918</name>
</gene>
<protein>
    <submittedName>
        <fullName evidence="2">Uncharacterized protein LOC142175918</fullName>
    </submittedName>
</protein>
<name>A0AC58TP73_TOBAC</name>
<reference evidence="1" key="1">
    <citation type="journal article" date="2014" name="Nat. Commun.">
        <title>The tobacco genome sequence and its comparison with those of tomato and potato.</title>
        <authorList>
            <person name="Sierro N."/>
            <person name="Battey J.N."/>
            <person name="Ouadi S."/>
            <person name="Bakaher N."/>
            <person name="Bovet L."/>
            <person name="Willig A."/>
            <person name="Goepfert S."/>
            <person name="Peitsch M.C."/>
            <person name="Ivanov N.V."/>
        </authorList>
    </citation>
    <scope>NUCLEOTIDE SEQUENCE [LARGE SCALE GENOMIC DNA]</scope>
</reference>
<reference evidence="2" key="2">
    <citation type="submission" date="2025-08" db="UniProtKB">
        <authorList>
            <consortium name="RefSeq"/>
        </authorList>
    </citation>
    <scope>IDENTIFICATION</scope>
    <source>
        <tissue evidence="2">Leaf</tissue>
    </source>
</reference>
<organism evidence="1 2">
    <name type="scientific">Nicotiana tabacum</name>
    <name type="common">Common tobacco</name>
    <dbReference type="NCBI Taxonomy" id="4097"/>
    <lineage>
        <taxon>Eukaryota</taxon>
        <taxon>Viridiplantae</taxon>
        <taxon>Streptophyta</taxon>
        <taxon>Embryophyta</taxon>
        <taxon>Tracheophyta</taxon>
        <taxon>Spermatophyta</taxon>
        <taxon>Magnoliopsida</taxon>
        <taxon>eudicotyledons</taxon>
        <taxon>Gunneridae</taxon>
        <taxon>Pentapetalae</taxon>
        <taxon>asterids</taxon>
        <taxon>lamiids</taxon>
        <taxon>Solanales</taxon>
        <taxon>Solanaceae</taxon>
        <taxon>Nicotianoideae</taxon>
        <taxon>Nicotianeae</taxon>
        <taxon>Nicotiana</taxon>
    </lineage>
</organism>